<proteinExistence type="predicted"/>
<evidence type="ECO:0000313" key="3">
    <source>
        <dbReference type="Proteomes" id="UP001250698"/>
    </source>
</evidence>
<dbReference type="RefSeq" id="WP_315998431.1">
    <property type="nucleotide sequence ID" value="NZ_JAWDJT010000006.1"/>
</dbReference>
<accession>A0ABU3THW4</accession>
<dbReference type="NCBIfam" id="TIGR04183">
    <property type="entry name" value="Por_Secre_tail"/>
    <property type="match status" value="1"/>
</dbReference>
<sequence length="677" mass="72990">MATFIYQFGNSTSRRLGALLLFLLLSAPAWAGSGFYKNFVVLNSGRGNVYYDTELTDTSNPNFGGSLGSFDRTTGQLLLNGAEANTFENNGDDIQATRLYYRLYRQSTAAAGFQSIELGFRARGVDGNPTNEKWDVLTANLDLLARTNGNGTYVLDVYFEGSGVNNGDGYQVYDSRGGQNYRATFTVTGATPANTTWTGSQGTNWFNDNNWTAGVPTAITDALIPVGPINFPDITAGIAQTRNLTVAGTDPTNRAVLRLTEGELQVFGNFSNPASGYEQSGGFFVLARTGDQQFDGDVFFNVRVEGGGMKTLTNTASIVGRLTFVSGILQTSVNDPNVFNINLFANARIENETESSFLLGVVQTNRLVTLGATQDFGNIGFTLTTTGRAAGQTLASRLTGLTFSGAGSSRSVQRQFNLVPDVNGGLNATLVFRYLDRELNGIPEADLVLFQSQNSGATWGFVGKDGQEQNANDITKAGVDRLSFFTLGDRNNPLPVTLTSFEAQRQGSDALLRWATAQELNNAGFEVQVSTNGQVFRTLATVPAASANSQQARTYQYTDRESGKSGLRYYRLRQLDLNGQATTYGPRTVAFGVAARTVYPNPFSYSLRAPIQSAVAGTVTTSLLDGLGREVYRASTQVQVGAAEIALDALDRLPAGAYFLHLTLPDGSQQREKLLKR</sequence>
<keyword evidence="1" id="KW-0732">Signal</keyword>
<reference evidence="2 3" key="1">
    <citation type="submission" date="2023-10" db="EMBL/GenBank/DDBJ databases">
        <title>Hymenobacter endophyticus sp. nov., an isolate from the leaf tissues of wheat.</title>
        <authorList>
            <person name="Dai Y."/>
        </authorList>
    </citation>
    <scope>NUCLEOTIDE SEQUENCE [LARGE SCALE GENOMIC DNA]</scope>
    <source>
        <strain evidence="2 3">ZK17L-C2</strain>
    </source>
</reference>
<evidence type="ECO:0000313" key="2">
    <source>
        <dbReference type="EMBL" id="MDU0370960.1"/>
    </source>
</evidence>
<name>A0ABU3THW4_9BACT</name>
<evidence type="ECO:0000256" key="1">
    <source>
        <dbReference type="SAM" id="SignalP"/>
    </source>
</evidence>
<protein>
    <submittedName>
        <fullName evidence="2">T9SS type A sorting domain-containing protein</fullName>
    </submittedName>
</protein>
<gene>
    <name evidence="2" type="ORF">ROI90_11190</name>
</gene>
<dbReference type="Proteomes" id="UP001250698">
    <property type="component" value="Unassembled WGS sequence"/>
</dbReference>
<dbReference type="EMBL" id="JAWDJT010000006">
    <property type="protein sequence ID" value="MDU0370960.1"/>
    <property type="molecule type" value="Genomic_DNA"/>
</dbReference>
<keyword evidence="3" id="KW-1185">Reference proteome</keyword>
<feature type="chain" id="PRO_5045489668" evidence="1">
    <location>
        <begin position="32"/>
        <end position="677"/>
    </location>
</feature>
<organism evidence="2 3">
    <name type="scientific">Hymenobacter endophyticus</name>
    <dbReference type="NCBI Taxonomy" id="3076335"/>
    <lineage>
        <taxon>Bacteria</taxon>
        <taxon>Pseudomonadati</taxon>
        <taxon>Bacteroidota</taxon>
        <taxon>Cytophagia</taxon>
        <taxon>Cytophagales</taxon>
        <taxon>Hymenobacteraceae</taxon>
        <taxon>Hymenobacter</taxon>
    </lineage>
</organism>
<feature type="signal peptide" evidence="1">
    <location>
        <begin position="1"/>
        <end position="31"/>
    </location>
</feature>
<dbReference type="InterPro" id="IPR026444">
    <property type="entry name" value="Secre_tail"/>
</dbReference>
<comment type="caution">
    <text evidence="2">The sequence shown here is derived from an EMBL/GenBank/DDBJ whole genome shotgun (WGS) entry which is preliminary data.</text>
</comment>